<comment type="similarity">
    <text evidence="1">Belongs to the HAD-like hydrolase superfamily. CbbY/CbbZ/Gph/YieH family.</text>
</comment>
<dbReference type="InterPro" id="IPR023214">
    <property type="entry name" value="HAD_sf"/>
</dbReference>
<sequence>MQDVAVIFDMDGLLIDSEPFWSKVEIEVFNDLGIPMNESMSSQTMGLRNDEVVKYWYARFPWTGMSQAEVCRTMIARMSELLMTMGQPMPGAIEAVNLCRELNLPLALATSSPMGLIDTVLKRLDLKDAFDVITSAEAEEFGKPHPAVYLTASRRLGIEPTKCVALEDSVRGVISAKAASMACIAVPAPENLEDERFAIADVTLNSLEQITEPWLKTFLAQYS</sequence>
<dbReference type="FunFam" id="3.40.50.1000:FF:000036">
    <property type="entry name" value="HAD family hydrolase"/>
    <property type="match status" value="1"/>
</dbReference>
<dbReference type="Gene3D" id="3.40.50.1000">
    <property type="entry name" value="HAD superfamily/HAD-like"/>
    <property type="match status" value="1"/>
</dbReference>
<dbReference type="AlphaFoldDB" id="A0A1D8TL88"/>
<protein>
    <submittedName>
        <fullName evidence="4">2-deoxyglucose-6-phosphatase</fullName>
    </submittedName>
</protein>
<name>A0A1D8TL88_9CYAN</name>
<keyword evidence="2" id="KW-0479">Metal-binding</keyword>
<dbReference type="GO" id="GO:0046872">
    <property type="term" value="F:metal ion binding"/>
    <property type="evidence" value="ECO:0007669"/>
    <property type="project" value="UniProtKB-KW"/>
</dbReference>
<dbReference type="InterPro" id="IPR006439">
    <property type="entry name" value="HAD-SF_hydro_IA"/>
</dbReference>
<dbReference type="SFLD" id="SFLDG01135">
    <property type="entry name" value="C1.5.6:_HAD__Beta-PGM__Phospha"/>
    <property type="match status" value="1"/>
</dbReference>
<accession>A0A1D8TL88</accession>
<evidence type="ECO:0000313" key="4">
    <source>
        <dbReference type="EMBL" id="AOW98356.1"/>
    </source>
</evidence>
<evidence type="ECO:0000256" key="2">
    <source>
        <dbReference type="ARBA" id="ARBA00022723"/>
    </source>
</evidence>
<dbReference type="EMBL" id="CP017599">
    <property type="protein sequence ID" value="AOW98356.1"/>
    <property type="molecule type" value="Genomic_DNA"/>
</dbReference>
<keyword evidence="3" id="KW-0378">Hydrolase</keyword>
<gene>
    <name evidence="4" type="ORF">BJP34_01855</name>
</gene>
<dbReference type="STRING" id="1458985.BJP34_01855"/>
<dbReference type="Pfam" id="PF13419">
    <property type="entry name" value="HAD_2"/>
    <property type="match status" value="1"/>
</dbReference>
<dbReference type="NCBIfam" id="TIGR01509">
    <property type="entry name" value="HAD-SF-IA-v3"/>
    <property type="match status" value="1"/>
</dbReference>
<dbReference type="SUPFAM" id="SSF56784">
    <property type="entry name" value="HAD-like"/>
    <property type="match status" value="1"/>
</dbReference>
<dbReference type="InterPro" id="IPR036412">
    <property type="entry name" value="HAD-like_sf"/>
</dbReference>
<proteinExistence type="inferred from homology"/>
<dbReference type="Proteomes" id="UP000177870">
    <property type="component" value="Chromosome"/>
</dbReference>
<dbReference type="PRINTS" id="PR00413">
    <property type="entry name" value="HADHALOGNASE"/>
</dbReference>
<dbReference type="GO" id="GO:0016787">
    <property type="term" value="F:hydrolase activity"/>
    <property type="evidence" value="ECO:0007669"/>
    <property type="project" value="UniProtKB-KW"/>
</dbReference>
<evidence type="ECO:0000256" key="3">
    <source>
        <dbReference type="ARBA" id="ARBA00022801"/>
    </source>
</evidence>
<dbReference type="Gene3D" id="1.10.150.240">
    <property type="entry name" value="Putative phosphatase, domain 2"/>
    <property type="match status" value="1"/>
</dbReference>
<dbReference type="PANTHER" id="PTHR18901:SF38">
    <property type="entry name" value="PSEUDOURIDINE-5'-PHOSPHATASE"/>
    <property type="match status" value="1"/>
</dbReference>
<dbReference type="InterPro" id="IPR041492">
    <property type="entry name" value="HAD_2"/>
</dbReference>
<organism evidence="4 5">
    <name type="scientific">Moorena producens PAL-8-15-08-1</name>
    <dbReference type="NCBI Taxonomy" id="1458985"/>
    <lineage>
        <taxon>Bacteria</taxon>
        <taxon>Bacillati</taxon>
        <taxon>Cyanobacteriota</taxon>
        <taxon>Cyanophyceae</taxon>
        <taxon>Coleofasciculales</taxon>
        <taxon>Coleofasciculaceae</taxon>
        <taxon>Moorena</taxon>
    </lineage>
</organism>
<evidence type="ECO:0000313" key="5">
    <source>
        <dbReference type="Proteomes" id="UP000177870"/>
    </source>
</evidence>
<dbReference type="KEGG" id="mpro:BJP34_01855"/>
<dbReference type="OrthoDB" id="414934at2"/>
<evidence type="ECO:0000256" key="1">
    <source>
        <dbReference type="ARBA" id="ARBA00006171"/>
    </source>
</evidence>
<dbReference type="PANTHER" id="PTHR18901">
    <property type="entry name" value="2-DEOXYGLUCOSE-6-PHOSPHATE PHOSPHATASE 2"/>
    <property type="match status" value="1"/>
</dbReference>
<reference evidence="5" key="1">
    <citation type="submission" date="2016-10" db="EMBL/GenBank/DDBJ databases">
        <title>Comparative genomics uncovers the prolific and rare metabolic potential of the cyanobacterial genus Moorea.</title>
        <authorList>
            <person name="Leao T."/>
            <person name="Castelao G."/>
            <person name="Korobeynikov A."/>
            <person name="Monroe E.A."/>
            <person name="Podell S."/>
            <person name="Glukhov E."/>
            <person name="Allen E."/>
            <person name="Gerwick W.H."/>
            <person name="Gerwick L."/>
        </authorList>
    </citation>
    <scope>NUCLEOTIDE SEQUENCE [LARGE SCALE GENOMIC DNA]</scope>
    <source>
        <strain evidence="5">PAL-8-15-08-1</strain>
    </source>
</reference>
<dbReference type="SFLD" id="SFLDG01129">
    <property type="entry name" value="C1.5:_HAD__Beta-PGM__Phosphata"/>
    <property type="match status" value="1"/>
</dbReference>
<dbReference type="RefSeq" id="WP_070390866.1">
    <property type="nucleotide sequence ID" value="NZ_CP017599.1"/>
</dbReference>
<dbReference type="SFLD" id="SFLDS00003">
    <property type="entry name" value="Haloacid_Dehalogenase"/>
    <property type="match status" value="1"/>
</dbReference>
<dbReference type="InterPro" id="IPR023198">
    <property type="entry name" value="PGP-like_dom2"/>
</dbReference>
<dbReference type="NCBIfam" id="NF008087">
    <property type="entry name" value="PRK10826.1"/>
    <property type="match status" value="1"/>
</dbReference>